<evidence type="ECO:0000256" key="7">
    <source>
        <dbReference type="SAM" id="SignalP"/>
    </source>
</evidence>
<evidence type="ECO:0000256" key="5">
    <source>
        <dbReference type="ARBA" id="ARBA00023004"/>
    </source>
</evidence>
<dbReference type="GO" id="GO:0046872">
    <property type="term" value="F:metal ion binding"/>
    <property type="evidence" value="ECO:0007669"/>
    <property type="project" value="UniProtKB-KW"/>
</dbReference>
<accession>G4WVC5</accession>
<dbReference type="GO" id="GO:0020037">
    <property type="term" value="F:heme binding"/>
    <property type="evidence" value="ECO:0007669"/>
    <property type="project" value="InterPro"/>
</dbReference>
<keyword evidence="1" id="KW-0813">Transport</keyword>
<dbReference type="PROSITE" id="PS51007">
    <property type="entry name" value="CYTC"/>
    <property type="match status" value="1"/>
</dbReference>
<dbReference type="PANTHER" id="PTHR33751">
    <property type="entry name" value="CBB3-TYPE CYTOCHROME C OXIDASE SUBUNIT FIXP"/>
    <property type="match status" value="1"/>
</dbReference>
<evidence type="ECO:0000256" key="6">
    <source>
        <dbReference type="PROSITE-ProRule" id="PRU00433"/>
    </source>
</evidence>
<evidence type="ECO:0000256" key="2">
    <source>
        <dbReference type="ARBA" id="ARBA00022617"/>
    </source>
</evidence>
<name>G4WVC5_9BACT</name>
<keyword evidence="2 6" id="KW-0349">Heme</keyword>
<feature type="domain" description="Cytochrome c" evidence="8">
    <location>
        <begin position="25"/>
        <end position="104"/>
    </location>
</feature>
<evidence type="ECO:0000259" key="8">
    <source>
        <dbReference type="PROSITE" id="PS51007"/>
    </source>
</evidence>
<evidence type="ECO:0000313" key="9">
    <source>
        <dbReference type="EMBL" id="AEQ20377.1"/>
    </source>
</evidence>
<keyword evidence="4" id="KW-0249">Electron transport</keyword>
<dbReference type="InterPro" id="IPR050597">
    <property type="entry name" value="Cytochrome_c_Oxidase_Subunit"/>
</dbReference>
<dbReference type="EMBL" id="JF429408">
    <property type="protein sequence ID" value="AEQ20377.1"/>
    <property type="molecule type" value="Genomic_DNA"/>
</dbReference>
<evidence type="ECO:0000256" key="4">
    <source>
        <dbReference type="ARBA" id="ARBA00022982"/>
    </source>
</evidence>
<dbReference type="InterPro" id="IPR036909">
    <property type="entry name" value="Cyt_c-like_dom_sf"/>
</dbReference>
<evidence type="ECO:0000256" key="1">
    <source>
        <dbReference type="ARBA" id="ARBA00022448"/>
    </source>
</evidence>
<sequence>MGRYRRFAWVVAALAWGAGTGASAADIALGKAKATEVCETCHGAGGNSTSQDFPKLGGQYPDYLAKALRDYKSGDRKNAIMAGFAKPLSTQDIDNLAAYYAAQPAVVSSRH</sequence>
<dbReference type="Pfam" id="PF00034">
    <property type="entry name" value="Cytochrom_C"/>
    <property type="match status" value="1"/>
</dbReference>
<keyword evidence="3 6" id="KW-0479">Metal-binding</keyword>
<dbReference type="AlphaFoldDB" id="G4WVC5"/>
<dbReference type="GO" id="GO:0009055">
    <property type="term" value="F:electron transfer activity"/>
    <property type="evidence" value="ECO:0007669"/>
    <property type="project" value="InterPro"/>
</dbReference>
<feature type="signal peptide" evidence="7">
    <location>
        <begin position="1"/>
        <end position="24"/>
    </location>
</feature>
<reference evidence="9" key="1">
    <citation type="journal article" date="2011" name="J. Bacteriol.">
        <title>Long-chain N-acyl amino acid synthases are linked to the putative PEP-CTERM/exosortase protein-sorting system in Gram-negative bacteria.</title>
        <authorList>
            <person name="Craig J.W."/>
            <person name="Cherry M.A."/>
            <person name="Brady S.F."/>
        </authorList>
    </citation>
    <scope>NUCLEOTIDE SEQUENCE</scope>
</reference>
<organism evidence="9">
    <name type="scientific">uncultured bacterium CSL11</name>
    <dbReference type="NCBI Taxonomy" id="1091566"/>
    <lineage>
        <taxon>Bacteria</taxon>
        <taxon>environmental samples</taxon>
    </lineage>
</organism>
<proteinExistence type="predicted"/>
<protein>
    <submittedName>
        <fullName evidence="9">Cytochrome c553</fullName>
    </submittedName>
</protein>
<dbReference type="Gene3D" id="1.10.760.10">
    <property type="entry name" value="Cytochrome c-like domain"/>
    <property type="match status" value="1"/>
</dbReference>
<dbReference type="SUPFAM" id="SSF46626">
    <property type="entry name" value="Cytochrome c"/>
    <property type="match status" value="1"/>
</dbReference>
<dbReference type="InterPro" id="IPR009056">
    <property type="entry name" value="Cyt_c-like_dom"/>
</dbReference>
<keyword evidence="5 6" id="KW-0408">Iron</keyword>
<evidence type="ECO:0000256" key="3">
    <source>
        <dbReference type="ARBA" id="ARBA00022723"/>
    </source>
</evidence>
<dbReference type="PANTHER" id="PTHR33751:SF9">
    <property type="entry name" value="CYTOCHROME C4"/>
    <property type="match status" value="1"/>
</dbReference>
<keyword evidence="7" id="KW-0732">Signal</keyword>
<feature type="chain" id="PRO_5003470719" evidence="7">
    <location>
        <begin position="25"/>
        <end position="111"/>
    </location>
</feature>